<protein>
    <submittedName>
        <fullName evidence="1">Uncharacterized protein</fullName>
    </submittedName>
</protein>
<reference evidence="1" key="1">
    <citation type="journal article" date="2015" name="Nature">
        <title>Complex archaea that bridge the gap between prokaryotes and eukaryotes.</title>
        <authorList>
            <person name="Spang A."/>
            <person name="Saw J.H."/>
            <person name="Jorgensen S.L."/>
            <person name="Zaremba-Niedzwiedzka K."/>
            <person name="Martijn J."/>
            <person name="Lind A.E."/>
            <person name="van Eijk R."/>
            <person name="Schleper C."/>
            <person name="Guy L."/>
            <person name="Ettema T.J."/>
        </authorList>
    </citation>
    <scope>NUCLEOTIDE SEQUENCE</scope>
</reference>
<evidence type="ECO:0000313" key="1">
    <source>
        <dbReference type="EMBL" id="KKN32765.1"/>
    </source>
</evidence>
<accession>A0A0F9PLZ4</accession>
<comment type="caution">
    <text evidence="1">The sequence shown here is derived from an EMBL/GenBank/DDBJ whole genome shotgun (WGS) entry which is preliminary data.</text>
</comment>
<proteinExistence type="predicted"/>
<gene>
    <name evidence="1" type="ORF">LCGC14_0810330</name>
</gene>
<name>A0A0F9PLZ4_9ZZZZ</name>
<dbReference type="EMBL" id="LAZR01002229">
    <property type="protein sequence ID" value="KKN32765.1"/>
    <property type="molecule type" value="Genomic_DNA"/>
</dbReference>
<organism evidence="1">
    <name type="scientific">marine sediment metagenome</name>
    <dbReference type="NCBI Taxonomy" id="412755"/>
    <lineage>
        <taxon>unclassified sequences</taxon>
        <taxon>metagenomes</taxon>
        <taxon>ecological metagenomes</taxon>
    </lineage>
</organism>
<sequence>MSQRTITLKKLKETRNTVKFEEVDAQGTVIPQGEGNLGVVYIQKRAFGDTTTFPERVQLVLEWDS</sequence>
<dbReference type="AlphaFoldDB" id="A0A0F9PLZ4"/>